<dbReference type="Gene3D" id="3.40.630.30">
    <property type="match status" value="1"/>
</dbReference>
<organism evidence="2 3">
    <name type="scientific">Tamlana crocina</name>
    <dbReference type="NCBI Taxonomy" id="393006"/>
    <lineage>
        <taxon>Bacteria</taxon>
        <taxon>Pseudomonadati</taxon>
        <taxon>Bacteroidota</taxon>
        <taxon>Flavobacteriia</taxon>
        <taxon>Flavobacteriales</taxon>
        <taxon>Flavobacteriaceae</taxon>
        <taxon>Tamlana</taxon>
    </lineage>
</organism>
<name>A0ABX1D9Y0_9FLAO</name>
<dbReference type="Proteomes" id="UP000760545">
    <property type="component" value="Unassembled WGS sequence"/>
</dbReference>
<dbReference type="SUPFAM" id="SSF55729">
    <property type="entry name" value="Acyl-CoA N-acyltransferases (Nat)"/>
    <property type="match status" value="1"/>
</dbReference>
<dbReference type="InterPro" id="IPR016181">
    <property type="entry name" value="Acyl_CoA_acyltransferase"/>
</dbReference>
<dbReference type="EMBL" id="JAAVJS010000007">
    <property type="protein sequence ID" value="NJX15174.1"/>
    <property type="molecule type" value="Genomic_DNA"/>
</dbReference>
<evidence type="ECO:0000259" key="1">
    <source>
        <dbReference type="Pfam" id="PF13480"/>
    </source>
</evidence>
<reference evidence="2 3" key="1">
    <citation type="submission" date="2020-03" db="EMBL/GenBank/DDBJ databases">
        <title>Tamlana sp. nov, isolated from XXX.</title>
        <authorList>
            <person name="Cao W.R."/>
        </authorList>
    </citation>
    <scope>NUCLEOTIDE SEQUENCE [LARGE SCALE GENOMIC DNA]</scope>
    <source>
        <strain evidence="2 3">HST1-43</strain>
    </source>
</reference>
<protein>
    <submittedName>
        <fullName evidence="2">GNAT family N-acetyltransferase</fullName>
    </submittedName>
</protein>
<dbReference type="Pfam" id="PF13480">
    <property type="entry name" value="Acetyltransf_6"/>
    <property type="match status" value="1"/>
</dbReference>
<evidence type="ECO:0000313" key="2">
    <source>
        <dbReference type="EMBL" id="NJX15174.1"/>
    </source>
</evidence>
<comment type="caution">
    <text evidence="2">The sequence shown here is derived from an EMBL/GenBank/DDBJ whole genome shotgun (WGS) entry which is preliminary data.</text>
</comment>
<evidence type="ECO:0000313" key="3">
    <source>
        <dbReference type="Proteomes" id="UP000760545"/>
    </source>
</evidence>
<dbReference type="RefSeq" id="WP_167917420.1">
    <property type="nucleotide sequence ID" value="NZ_JAAVJS010000007.1"/>
</dbReference>
<keyword evidence="3" id="KW-1185">Reference proteome</keyword>
<dbReference type="InterPro" id="IPR038740">
    <property type="entry name" value="BioF2-like_GNAT_dom"/>
</dbReference>
<gene>
    <name evidence="2" type="ORF">HC176_06695</name>
</gene>
<proteinExistence type="predicted"/>
<feature type="domain" description="BioF2-like acetyltransferase" evidence="1">
    <location>
        <begin position="98"/>
        <end position="246"/>
    </location>
</feature>
<sequence length="385" mass="45788">MKRIDFYATLTEHNEVPLFYKTLIYSCNNSVYYKHNQSCTETENPVSIKLFPLYLKPEFRDNPSFEVKKVPQKKITGYAIDLKNTNNIDGFLTQEYSKSFRANIRRLKKRFEDCFTVSYKMFFGSISKEDYNFYMGELHKMLTIRFDQRNESNDILNNWSFYLESTYKMVLEKKASIFVIYENNIPVHVCINHHFNNILFVSIPSYDIDYSKFALGNISIYKLLEWALKNNYLMVDMAYGTLEYKRRWSNLIYDFEHHIIYDKSKFGQVLASTLEVNKIQLKNILKRYGFDEYVKKLKTLKNRKRTFPEEVSYKIEEVSETSTNNLEPIDIYSKEHASIKKIVFEFLYAKKAHIDELKLFKGETPNTFVIDHKNKTHLVAVIPTP</sequence>
<accession>A0ABX1D9Y0</accession>